<evidence type="ECO:0000256" key="4">
    <source>
        <dbReference type="ARBA" id="ARBA00023136"/>
    </source>
</evidence>
<comment type="subcellular location">
    <subcellularLocation>
        <location evidence="1">Membrane</location>
        <topology evidence="1">Multi-pass membrane protein</topology>
    </subcellularLocation>
</comment>
<evidence type="ECO:0000313" key="8">
    <source>
        <dbReference type="EMBL" id="RRG23764.1"/>
    </source>
</evidence>
<evidence type="ECO:0000256" key="2">
    <source>
        <dbReference type="ARBA" id="ARBA00022692"/>
    </source>
</evidence>
<evidence type="ECO:0000313" key="9">
    <source>
        <dbReference type="Proteomes" id="UP000285794"/>
    </source>
</evidence>
<dbReference type="AlphaFoldDB" id="A0A425Y5Y5"/>
<dbReference type="Pfam" id="PF05154">
    <property type="entry name" value="TM2"/>
    <property type="match status" value="1"/>
</dbReference>
<dbReference type="RefSeq" id="WP_125029810.1">
    <property type="nucleotide sequence ID" value="NZ_JAPXVP010000003.1"/>
</dbReference>
<keyword evidence="9" id="KW-1185">Reference proteome</keyword>
<comment type="caution">
    <text evidence="8">The sequence shown here is derived from an EMBL/GenBank/DDBJ whole genome shotgun (WGS) entry which is preliminary data.</text>
</comment>
<name>A0A425Y5Y5_9BACT</name>
<feature type="transmembrane region" description="Helical" evidence="5">
    <location>
        <begin position="71"/>
        <end position="90"/>
    </location>
</feature>
<evidence type="ECO:0000256" key="6">
    <source>
        <dbReference type="SAM" id="SignalP"/>
    </source>
</evidence>
<evidence type="ECO:0000259" key="7">
    <source>
        <dbReference type="Pfam" id="PF05154"/>
    </source>
</evidence>
<accession>A0A425Y5Y5</accession>
<dbReference type="EMBL" id="QQWG01000003">
    <property type="protein sequence ID" value="RRG23764.1"/>
    <property type="molecule type" value="Genomic_DNA"/>
</dbReference>
<evidence type="ECO:0000256" key="3">
    <source>
        <dbReference type="ARBA" id="ARBA00022989"/>
    </source>
</evidence>
<feature type="signal peptide" evidence="6">
    <location>
        <begin position="1"/>
        <end position="22"/>
    </location>
</feature>
<evidence type="ECO:0000256" key="1">
    <source>
        <dbReference type="ARBA" id="ARBA00004141"/>
    </source>
</evidence>
<dbReference type="GO" id="GO:0016020">
    <property type="term" value="C:membrane"/>
    <property type="evidence" value="ECO:0007669"/>
    <property type="project" value="UniProtKB-SubCell"/>
</dbReference>
<keyword evidence="6" id="KW-0732">Signal</keyword>
<gene>
    <name evidence="8" type="ORF">DWB61_05120</name>
</gene>
<organism evidence="8 9">
    <name type="scientific">Ancylomarina euxinus</name>
    <dbReference type="NCBI Taxonomy" id="2283627"/>
    <lineage>
        <taxon>Bacteria</taxon>
        <taxon>Pseudomonadati</taxon>
        <taxon>Bacteroidota</taxon>
        <taxon>Bacteroidia</taxon>
        <taxon>Marinilabiliales</taxon>
        <taxon>Marinifilaceae</taxon>
        <taxon>Ancylomarina</taxon>
    </lineage>
</organism>
<reference evidence="8 9" key="1">
    <citation type="submission" date="2018-07" db="EMBL/GenBank/DDBJ databases">
        <title>Draft genome sequence of Ancylomarina sp. M1P.</title>
        <authorList>
            <person name="Yadav S."/>
            <person name="Villanueva L."/>
            <person name="Damste J.S.S."/>
        </authorList>
    </citation>
    <scope>NUCLEOTIDE SEQUENCE [LARGE SCALE GENOMIC DNA]</scope>
    <source>
        <strain evidence="8 9">M1P</strain>
    </source>
</reference>
<keyword evidence="3 5" id="KW-1133">Transmembrane helix</keyword>
<protein>
    <submittedName>
        <fullName evidence="8">TM2 domain-containing protein</fullName>
    </submittedName>
</protein>
<keyword evidence="4 5" id="KW-0472">Membrane</keyword>
<feature type="transmembrane region" description="Helical" evidence="5">
    <location>
        <begin position="97"/>
        <end position="121"/>
    </location>
</feature>
<dbReference type="OrthoDB" id="9816361at2"/>
<sequence>MKKFLFVVAFICTMFTFSNVEASNYQINDAKIDVLFEKASTTIMMNLTDMSSNLMTSTANLNSSLKAKDPLLAIVLDFFLGGLGIHRFYLGTKVMTGVGYILTCGGIFGLVPLVDFIVLIINYDDISQFVDNPKFFMW</sequence>
<feature type="chain" id="PRO_5019050853" evidence="6">
    <location>
        <begin position="23"/>
        <end position="138"/>
    </location>
</feature>
<keyword evidence="2 5" id="KW-0812">Transmembrane</keyword>
<dbReference type="InterPro" id="IPR007829">
    <property type="entry name" value="TM2"/>
</dbReference>
<feature type="domain" description="TM2" evidence="7">
    <location>
        <begin position="67"/>
        <end position="117"/>
    </location>
</feature>
<evidence type="ECO:0000256" key="5">
    <source>
        <dbReference type="SAM" id="Phobius"/>
    </source>
</evidence>
<dbReference type="Proteomes" id="UP000285794">
    <property type="component" value="Unassembled WGS sequence"/>
</dbReference>
<proteinExistence type="predicted"/>